<name>A0A6J5T4N0_9CAUD</name>
<gene>
    <name evidence="1" type="ORF">UFOVP1655_122</name>
</gene>
<organism evidence="1">
    <name type="scientific">uncultured Caudovirales phage</name>
    <dbReference type="NCBI Taxonomy" id="2100421"/>
    <lineage>
        <taxon>Viruses</taxon>
        <taxon>Duplodnaviria</taxon>
        <taxon>Heunggongvirae</taxon>
        <taxon>Uroviricota</taxon>
        <taxon>Caudoviricetes</taxon>
        <taxon>Peduoviridae</taxon>
        <taxon>Maltschvirus</taxon>
        <taxon>Maltschvirus maltsch</taxon>
    </lineage>
</organism>
<dbReference type="EMBL" id="LR797523">
    <property type="protein sequence ID" value="CAB4222520.1"/>
    <property type="molecule type" value="Genomic_DNA"/>
</dbReference>
<reference evidence="1" key="1">
    <citation type="submission" date="2020-05" db="EMBL/GenBank/DDBJ databases">
        <authorList>
            <person name="Chiriac C."/>
            <person name="Salcher M."/>
            <person name="Ghai R."/>
            <person name="Kavagutti S V."/>
        </authorList>
    </citation>
    <scope>NUCLEOTIDE SEQUENCE</scope>
</reference>
<sequence>MSIEYKVTIFIPDSILDKYWEDGLGERLSEIFEEGYEVEVYCGHYLASFDNYEHAIEAESIANDLIELYKLKHKQSIAIKMTLAQIEHKLGHPIILLIGNEEIMA</sequence>
<protein>
    <submittedName>
        <fullName evidence="1">Uncharacterized protein</fullName>
    </submittedName>
</protein>
<evidence type="ECO:0000313" key="1">
    <source>
        <dbReference type="EMBL" id="CAB4222520.1"/>
    </source>
</evidence>
<proteinExistence type="predicted"/>
<accession>A0A6J5T4N0</accession>